<evidence type="ECO:0000256" key="2">
    <source>
        <dbReference type="ARBA" id="ARBA00022475"/>
    </source>
</evidence>
<dbReference type="KEGG" id="sgy:Sgly_3327"/>
<feature type="transmembrane region" description="Helical" evidence="6">
    <location>
        <begin position="126"/>
        <end position="144"/>
    </location>
</feature>
<evidence type="ECO:0000256" key="1">
    <source>
        <dbReference type="ARBA" id="ARBA00004651"/>
    </source>
</evidence>
<accession>F0T2V3</accession>
<keyword evidence="2" id="KW-1003">Cell membrane</keyword>
<feature type="transmembrane region" description="Helical" evidence="6">
    <location>
        <begin position="238"/>
        <end position="260"/>
    </location>
</feature>
<dbReference type="PANTHER" id="PTHR34857:SF2">
    <property type="entry name" value="SLL0384 PROTEIN"/>
    <property type="match status" value="1"/>
</dbReference>
<dbReference type="RefSeq" id="WP_013626315.1">
    <property type="nucleotide sequence ID" value="NC_015172.1"/>
</dbReference>
<feature type="transmembrane region" description="Helical" evidence="6">
    <location>
        <begin position="57"/>
        <end position="80"/>
    </location>
</feature>
<dbReference type="InterPro" id="IPR012809">
    <property type="entry name" value="ECF_CbiQ"/>
</dbReference>
<keyword evidence="3 6" id="KW-0812">Transmembrane</keyword>
<dbReference type="EMBL" id="CP002547">
    <property type="protein sequence ID" value="ADY57590.1"/>
    <property type="molecule type" value="Genomic_DNA"/>
</dbReference>
<dbReference type="NCBIfam" id="TIGR02454">
    <property type="entry name" value="ECF_T_CbiQ"/>
    <property type="match status" value="1"/>
</dbReference>
<dbReference type="eggNOG" id="COG0619">
    <property type="taxonomic scope" value="Bacteria"/>
</dbReference>
<reference evidence="7 8" key="1">
    <citation type="journal article" date="2011" name="Stand. Genomic Sci.">
        <title>Complete genome sequence of Syntrophobotulus glycolicus type strain (FlGlyR).</title>
        <authorList>
            <person name="Han C."/>
            <person name="Mwirichia R."/>
            <person name="Chertkov O."/>
            <person name="Held B."/>
            <person name="Lapidus A."/>
            <person name="Nolan M."/>
            <person name="Lucas S."/>
            <person name="Hammon N."/>
            <person name="Deshpande S."/>
            <person name="Cheng J.F."/>
            <person name="Tapia R."/>
            <person name="Goodwin L."/>
            <person name="Pitluck S."/>
            <person name="Huntemann M."/>
            <person name="Liolios K."/>
            <person name="Ivanova N."/>
            <person name="Pagani I."/>
            <person name="Mavromatis K."/>
            <person name="Ovchinikova G."/>
            <person name="Pati A."/>
            <person name="Chen A."/>
            <person name="Palaniappan K."/>
            <person name="Land M."/>
            <person name="Hauser L."/>
            <person name="Brambilla E.M."/>
            <person name="Rohde M."/>
            <person name="Spring S."/>
            <person name="Sikorski J."/>
            <person name="Goker M."/>
            <person name="Woyke T."/>
            <person name="Bristow J."/>
            <person name="Eisen J.A."/>
            <person name="Markowitz V."/>
            <person name="Hugenholtz P."/>
            <person name="Kyrpides N.C."/>
            <person name="Klenk H.P."/>
            <person name="Detter J.C."/>
        </authorList>
    </citation>
    <scope>NUCLEOTIDE SEQUENCE [LARGE SCALE GENOMIC DNA]</scope>
    <source>
        <strain evidence="8">DSM 8271 / FlGlyR</strain>
    </source>
</reference>
<keyword evidence="5 6" id="KW-0472">Membrane</keyword>
<feature type="transmembrane region" description="Helical" evidence="6">
    <location>
        <begin position="30"/>
        <end position="51"/>
    </location>
</feature>
<evidence type="ECO:0000256" key="5">
    <source>
        <dbReference type="ARBA" id="ARBA00023136"/>
    </source>
</evidence>
<evidence type="ECO:0000256" key="4">
    <source>
        <dbReference type="ARBA" id="ARBA00022989"/>
    </source>
</evidence>
<protein>
    <submittedName>
        <fullName evidence="7">Cobalt ABC transporter, inner membrane subunit CbiQ</fullName>
    </submittedName>
</protein>
<dbReference type="OrthoDB" id="8585740at2"/>
<feature type="transmembrane region" description="Helical" evidence="6">
    <location>
        <begin position="100"/>
        <end position="120"/>
    </location>
</feature>
<evidence type="ECO:0000256" key="3">
    <source>
        <dbReference type="ARBA" id="ARBA00022692"/>
    </source>
</evidence>
<dbReference type="PANTHER" id="PTHR34857">
    <property type="entry name" value="SLL0384 PROTEIN"/>
    <property type="match status" value="1"/>
</dbReference>
<evidence type="ECO:0000313" key="8">
    <source>
        <dbReference type="Proteomes" id="UP000007488"/>
    </source>
</evidence>
<organism evidence="7 8">
    <name type="scientific">Syntrophobotulus glycolicus (strain DSM 8271 / FlGlyR)</name>
    <dbReference type="NCBI Taxonomy" id="645991"/>
    <lineage>
        <taxon>Bacteria</taxon>
        <taxon>Bacillati</taxon>
        <taxon>Bacillota</taxon>
        <taxon>Clostridia</taxon>
        <taxon>Eubacteriales</taxon>
        <taxon>Desulfitobacteriaceae</taxon>
        <taxon>Syntrophobotulus</taxon>
    </lineage>
</organism>
<dbReference type="InterPro" id="IPR003339">
    <property type="entry name" value="ABC/ECF_trnsptr_transmembrane"/>
</dbReference>
<reference evidence="8" key="2">
    <citation type="submission" date="2011-02" db="EMBL/GenBank/DDBJ databases">
        <title>The complete genome of Syntrophobotulus glycolicus DSM 8271.</title>
        <authorList>
            <person name="Lucas S."/>
            <person name="Copeland A."/>
            <person name="Lapidus A."/>
            <person name="Bruce D."/>
            <person name="Goodwin L."/>
            <person name="Pitluck S."/>
            <person name="Kyrpides N."/>
            <person name="Mavromatis K."/>
            <person name="Pagani I."/>
            <person name="Ivanova N."/>
            <person name="Mikhailova N."/>
            <person name="Chertkov O."/>
            <person name="Held B."/>
            <person name="Detter J.C."/>
            <person name="Tapia R."/>
            <person name="Han C."/>
            <person name="Land M."/>
            <person name="Hauser L."/>
            <person name="Markowitz V."/>
            <person name="Cheng J.-F."/>
            <person name="Hugenholtz P."/>
            <person name="Woyke T."/>
            <person name="Wu D."/>
            <person name="Spring S."/>
            <person name="Schroeder M."/>
            <person name="Brambilla E."/>
            <person name="Klenk H.-P."/>
            <person name="Eisen J.A."/>
        </authorList>
    </citation>
    <scope>NUCLEOTIDE SEQUENCE [LARGE SCALE GENOMIC DNA]</scope>
    <source>
        <strain evidence="8">DSM 8271 / FlGlyR</strain>
    </source>
</reference>
<name>F0T2V3_SYNGF</name>
<evidence type="ECO:0000313" key="7">
    <source>
        <dbReference type="EMBL" id="ADY57590.1"/>
    </source>
</evidence>
<comment type="subcellular location">
    <subcellularLocation>
        <location evidence="1">Cell membrane</location>
        <topology evidence="1">Multi-pass membrane protein</topology>
    </subcellularLocation>
</comment>
<dbReference type="GO" id="GO:0043190">
    <property type="term" value="C:ATP-binding cassette (ABC) transporter complex"/>
    <property type="evidence" value="ECO:0007669"/>
    <property type="project" value="InterPro"/>
</dbReference>
<keyword evidence="4 6" id="KW-1133">Transmembrane helix</keyword>
<dbReference type="CDD" id="cd16914">
    <property type="entry name" value="EcfT"/>
    <property type="match status" value="1"/>
</dbReference>
<dbReference type="AlphaFoldDB" id="F0T2V3"/>
<sequence>MSDMVNSLYNMRLLDDLARKKTFLHGLHPLIKLLTTVVYLTVVVSFGRYEIAGLLPFFFYPVLLFALGEIPVVPILKRILLVEPLIIGIGIFNPFFDDQVFLFAGFSISMGWITFFSIMLKSALTVTAALLLVATTGMDGLAAAMRMLKIPRVFVLQLVLTYRYINVLLEEAARTMRAYSLRAPGQKGIQLSAWGTLAGQLLFRTFDRAERVYQAMCLRAFNGEYNMGYSRKVKVRDLVYFLGWLSLFALARIYNIPLILGSLMTGVMK</sequence>
<dbReference type="Pfam" id="PF02361">
    <property type="entry name" value="CbiQ"/>
    <property type="match status" value="1"/>
</dbReference>
<dbReference type="GO" id="GO:0006824">
    <property type="term" value="P:cobalt ion transport"/>
    <property type="evidence" value="ECO:0007669"/>
    <property type="project" value="InterPro"/>
</dbReference>
<keyword evidence="8" id="KW-1185">Reference proteome</keyword>
<proteinExistence type="predicted"/>
<dbReference type="InterPro" id="IPR051611">
    <property type="entry name" value="ECF_transporter_component"/>
</dbReference>
<dbReference type="Proteomes" id="UP000007488">
    <property type="component" value="Chromosome"/>
</dbReference>
<evidence type="ECO:0000256" key="6">
    <source>
        <dbReference type="SAM" id="Phobius"/>
    </source>
</evidence>
<gene>
    <name evidence="7" type="ordered locus">Sgly_3327</name>
</gene>
<dbReference type="STRING" id="645991.Sgly_3327"/>
<dbReference type="HOGENOM" id="CLU_056469_1_2_9"/>